<feature type="compositionally biased region" description="Basic and acidic residues" evidence="1">
    <location>
        <begin position="969"/>
        <end position="987"/>
    </location>
</feature>
<feature type="compositionally biased region" description="Basic and acidic residues" evidence="1">
    <location>
        <begin position="520"/>
        <end position="530"/>
    </location>
</feature>
<feature type="region of interest" description="Disordered" evidence="1">
    <location>
        <begin position="259"/>
        <end position="297"/>
    </location>
</feature>
<feature type="compositionally biased region" description="Basic and acidic residues" evidence="1">
    <location>
        <begin position="452"/>
        <end position="476"/>
    </location>
</feature>
<feature type="compositionally biased region" description="Basic and acidic residues" evidence="1">
    <location>
        <begin position="1436"/>
        <end position="1464"/>
    </location>
</feature>
<feature type="compositionally biased region" description="Basic and acidic residues" evidence="1">
    <location>
        <begin position="550"/>
        <end position="567"/>
    </location>
</feature>
<dbReference type="STRING" id="166423.A0A0N0BGC0"/>
<evidence type="ECO:0000313" key="3">
    <source>
        <dbReference type="Proteomes" id="UP000053105"/>
    </source>
</evidence>
<evidence type="ECO:0000313" key="2">
    <source>
        <dbReference type="EMBL" id="KOX74568.1"/>
    </source>
</evidence>
<feature type="compositionally biased region" description="Polar residues" evidence="1">
    <location>
        <begin position="479"/>
        <end position="494"/>
    </location>
</feature>
<feature type="region of interest" description="Disordered" evidence="1">
    <location>
        <begin position="609"/>
        <end position="638"/>
    </location>
</feature>
<feature type="compositionally biased region" description="Polar residues" evidence="1">
    <location>
        <begin position="1261"/>
        <end position="1280"/>
    </location>
</feature>
<reference evidence="2 3" key="1">
    <citation type="submission" date="2015-07" db="EMBL/GenBank/DDBJ databases">
        <title>The genome of Melipona quadrifasciata.</title>
        <authorList>
            <person name="Pan H."/>
            <person name="Kapheim K."/>
        </authorList>
    </citation>
    <scope>NUCLEOTIDE SEQUENCE [LARGE SCALE GENOMIC DNA]</scope>
    <source>
        <strain evidence="2">0111107301</strain>
        <tissue evidence="2">Whole body</tissue>
    </source>
</reference>
<feature type="compositionally biased region" description="Basic and acidic residues" evidence="1">
    <location>
        <begin position="1006"/>
        <end position="1019"/>
    </location>
</feature>
<organism evidence="2 3">
    <name type="scientific">Melipona quadrifasciata</name>
    <dbReference type="NCBI Taxonomy" id="166423"/>
    <lineage>
        <taxon>Eukaryota</taxon>
        <taxon>Metazoa</taxon>
        <taxon>Ecdysozoa</taxon>
        <taxon>Arthropoda</taxon>
        <taxon>Hexapoda</taxon>
        <taxon>Insecta</taxon>
        <taxon>Pterygota</taxon>
        <taxon>Neoptera</taxon>
        <taxon>Endopterygota</taxon>
        <taxon>Hymenoptera</taxon>
        <taxon>Apocrita</taxon>
        <taxon>Aculeata</taxon>
        <taxon>Apoidea</taxon>
        <taxon>Anthophila</taxon>
        <taxon>Apidae</taxon>
        <taxon>Melipona</taxon>
    </lineage>
</organism>
<sequence>EKVRVLSVDKITLEKIVLERTGGSREILLTKNESLRKLSIKSASERGNSGKFRASVPKERVVCASNGDAPSKETAGSWTIEKRANPVKLIKSRPLVDGGPKKNLGRILEKVVCPGKLSVKVDGGGRDETEEANAKDRLEKSRTKIEVLQQNLSARIDASTAQRYKEELLESRGNRAAGKLDSNVERLAGGKPTFDEEFLQKHNLDKRLKIEEYGLPGSDASRDSASTELLAEGERKLGYSEKVLEVEKRWSGEFLKDQLDRRSSGSSKSSYVEELGSVSSCSGGECEDYERGPGSTRVLPFEQRCQGKRDAGDSTLSIVDSDSCLEERIKSLEQDIGEKEAKGRLRDENDTDDDDDDDDDDEAELDGRREEVTERRQRSGIGSNREISSATSTDSVDFAAIGDRFGADGYASLIREFAMEAGGSSSRPAKREEKQKRKLGLRRLLPGFFSPKDSRKEYGSKKKESKERKRPDDKHFARYQQNGNYTRSPDTMNLNEDIKRNVKLDNSLNGSIIEERLDEIKRELFPDHQSHSSRPSQQPDQGPITSTPDHLARDEDREGLLLRDRSGAPRCYATDSSLSSIAPDERWNERNAQLGISPDVRKFEERQKREELGQRYNGQQRYGQLERKHSLQEPSHAAVRPSCFFQRNHGPSGRTSAPPSERYLVRPRAVHPMDRPLPAIPGRFGAELEPAADYENYYLVEHLEEEEARYGAAAAEYLDEVVPPARAYENEDDPSGLILKSVSAQVKITRQPIVNQNHRAPLVGRSPGRYLSSGSSQKSGDYGDSSCTPNSSQKSEFSPSSSKSGEYYLHSPRNSGSPPPNAGGELDDCQDDAIYENSEKIGERCSASPGENLANEKREANEDRGGESRIEKNRSPASPAESPGKSVSSSGSRQRLSASSRRTAQPNEQILIASPKRETAPSETRIPRRPSNESRRCAMESPVRMSNNAPRGSLDRRSQDSGSRSKAAASREARDTDASLDKAEISRPEPVYGQKRNAAARVQSPSDERASGKDGEDGRVAWVHARASSPRSTTAVPLARSREKVQSPPRAMPSPQRQAIRNEQGCCDAVAPSGRAEERSVQSTGMAGRQEAAPYVQRICEPIATYGHVRPVAGPLSPSKQQTRQHLEAFYWQQKALEARRKSLAPAPTNAGPTRRQVARKIDLPEVREAMYWQQLKKLDEEQQRRIYEQNATEEPVFFSCCGKNANLGQTLLPRGRPPQSVGVPSVAQLGDPASWIVGGQPRGCPTKTDANPPAGKPPLMQSQKGQNQPVLIVRPQQQAIRERRDRLATSSKPPPPLLESVVVRQEPQRSKSASPHLHRGEIPPQTGNVYGEETNNDVDGKTSTPVAPPPPPIFKRGSLIGGEQQQQQQPHAGVQEYASVGGAKRVSFSNQSAAVGQDLASVGNWPTKHGTAPEPPTRRHRSEDSVSDTDSVFSHQERRDALHHVVDGTEYDADRPLPPLPKD</sequence>
<feature type="compositionally biased region" description="Acidic residues" evidence="1">
    <location>
        <begin position="349"/>
        <end position="364"/>
    </location>
</feature>
<feature type="compositionally biased region" description="Low complexity" evidence="1">
    <location>
        <begin position="791"/>
        <end position="804"/>
    </location>
</feature>
<feature type="region of interest" description="Disordered" evidence="1">
    <location>
        <begin position="420"/>
        <end position="494"/>
    </location>
</feature>
<feature type="region of interest" description="Disordered" evidence="1">
    <location>
        <begin position="520"/>
        <end position="578"/>
    </location>
</feature>
<dbReference type="Proteomes" id="UP000053105">
    <property type="component" value="Unassembled WGS sequence"/>
</dbReference>
<evidence type="ECO:0000256" key="1">
    <source>
        <dbReference type="SAM" id="MobiDB-lite"/>
    </source>
</evidence>
<feature type="non-terminal residue" evidence="2">
    <location>
        <position position="1464"/>
    </location>
</feature>
<feature type="compositionally biased region" description="Low complexity" evidence="1">
    <location>
        <begin position="532"/>
        <end position="541"/>
    </location>
</feature>
<feature type="region of interest" description="Disordered" evidence="1">
    <location>
        <begin position="330"/>
        <end position="398"/>
    </location>
</feature>
<dbReference type="OrthoDB" id="6022652at2759"/>
<feature type="compositionally biased region" description="Low complexity" evidence="1">
    <location>
        <begin position="614"/>
        <end position="623"/>
    </location>
</feature>
<gene>
    <name evidence="2" type="ORF">WN51_00523</name>
</gene>
<feature type="compositionally biased region" description="Low complexity" evidence="1">
    <location>
        <begin position="878"/>
        <end position="902"/>
    </location>
</feature>
<protein>
    <submittedName>
        <fullName evidence="2">Uncharacterized protein</fullName>
    </submittedName>
</protein>
<dbReference type="EMBL" id="KQ435784">
    <property type="protein sequence ID" value="KOX74568.1"/>
    <property type="molecule type" value="Genomic_DNA"/>
</dbReference>
<feature type="compositionally biased region" description="Low complexity" evidence="1">
    <location>
        <begin position="264"/>
        <end position="284"/>
    </location>
</feature>
<feature type="compositionally biased region" description="Basic and acidic residues" evidence="1">
    <location>
        <begin position="330"/>
        <end position="348"/>
    </location>
</feature>
<keyword evidence="3" id="KW-1185">Reference proteome</keyword>
<feature type="compositionally biased region" description="Basic and acidic residues" evidence="1">
    <location>
        <begin position="854"/>
        <end position="874"/>
    </location>
</feature>
<feature type="non-terminal residue" evidence="2">
    <location>
        <position position="1"/>
    </location>
</feature>
<proteinExistence type="predicted"/>
<feature type="compositionally biased region" description="Polar residues" evidence="1">
    <location>
        <begin position="380"/>
        <end position="395"/>
    </location>
</feature>
<name>A0A0N0BGC0_9HYME</name>
<feature type="compositionally biased region" description="Basic and acidic residues" evidence="1">
    <location>
        <begin position="365"/>
        <end position="377"/>
    </location>
</feature>
<feature type="region of interest" description="Disordered" evidence="1">
    <location>
        <begin position="750"/>
        <end position="1061"/>
    </location>
</feature>
<accession>A0A0N0BGC0</accession>
<feature type="compositionally biased region" description="Polar residues" evidence="1">
    <location>
        <begin position="772"/>
        <end position="790"/>
    </location>
</feature>
<feature type="compositionally biased region" description="Acidic residues" evidence="1">
    <location>
        <begin position="825"/>
        <end position="834"/>
    </location>
</feature>
<feature type="region of interest" description="Disordered" evidence="1">
    <location>
        <begin position="1233"/>
        <end position="1464"/>
    </location>
</feature>